<organism evidence="9">
    <name type="scientific">Sphingomonas sp. A1</name>
    <dbReference type="NCBI Taxonomy" id="90322"/>
    <lineage>
        <taxon>Bacteria</taxon>
        <taxon>Pseudomonadati</taxon>
        <taxon>Pseudomonadota</taxon>
        <taxon>Alphaproteobacteria</taxon>
        <taxon>Sphingomonadales</taxon>
        <taxon>Sphingomonadaceae</taxon>
        <taxon>Sphingomonas</taxon>
    </lineage>
</organism>
<name>A0A0F7QZI9_9SPHN</name>
<dbReference type="InterPro" id="IPR050736">
    <property type="entry name" value="Sensor_HK_Regulatory"/>
</dbReference>
<dbReference type="Pfam" id="PF13188">
    <property type="entry name" value="PAS_8"/>
    <property type="match status" value="1"/>
</dbReference>
<dbReference type="SUPFAM" id="SSF55874">
    <property type="entry name" value="ATPase domain of HSP90 chaperone/DNA topoisomerase II/histidine kinase"/>
    <property type="match status" value="1"/>
</dbReference>
<reference evidence="9" key="1">
    <citation type="submission" date="2015-04" db="EMBL/GenBank/DDBJ databases">
        <title>Formation of a single polar flagellum by lateral and polar bacterial flagellar gene sets.</title>
        <authorList>
            <person name="Maruyama Y."/>
            <person name="Kobayashi M."/>
            <person name="Murata K."/>
            <person name="Hashimoto W."/>
        </authorList>
    </citation>
    <scope>NUCLEOTIDE SEQUENCE</scope>
    <source>
        <strain evidence="9">A1</strain>
    </source>
</reference>
<dbReference type="EC" id="2.7.13.3" evidence="2"/>
<dbReference type="SUPFAM" id="SSF47384">
    <property type="entry name" value="Homodimeric domain of signal transducing histidine kinase"/>
    <property type="match status" value="1"/>
</dbReference>
<feature type="domain" description="PAS" evidence="8">
    <location>
        <begin position="42"/>
        <end position="78"/>
    </location>
</feature>
<dbReference type="CDD" id="cd00075">
    <property type="entry name" value="HATPase"/>
    <property type="match status" value="1"/>
</dbReference>
<dbReference type="SMART" id="SM00388">
    <property type="entry name" value="HisKA"/>
    <property type="match status" value="1"/>
</dbReference>
<dbReference type="Gene3D" id="3.30.565.10">
    <property type="entry name" value="Histidine kinase-like ATPase, C-terminal domain"/>
    <property type="match status" value="1"/>
</dbReference>
<dbReference type="PANTHER" id="PTHR43711">
    <property type="entry name" value="TWO-COMPONENT HISTIDINE KINASE"/>
    <property type="match status" value="1"/>
</dbReference>
<dbReference type="EMBL" id="LC043076">
    <property type="protein sequence ID" value="BAR72249.1"/>
    <property type="molecule type" value="Genomic_DNA"/>
</dbReference>
<dbReference type="PROSITE" id="PS50109">
    <property type="entry name" value="HIS_KIN"/>
    <property type="match status" value="1"/>
</dbReference>
<evidence type="ECO:0000259" key="7">
    <source>
        <dbReference type="PROSITE" id="PS50109"/>
    </source>
</evidence>
<dbReference type="InterPro" id="IPR036890">
    <property type="entry name" value="HATPase_C_sf"/>
</dbReference>
<dbReference type="SUPFAM" id="SSF55785">
    <property type="entry name" value="PYP-like sensor domain (PAS domain)"/>
    <property type="match status" value="1"/>
</dbReference>
<dbReference type="PANTHER" id="PTHR43711:SF28">
    <property type="entry name" value="SENSOR HISTIDINE KINASE YXDK"/>
    <property type="match status" value="1"/>
</dbReference>
<evidence type="ECO:0000256" key="1">
    <source>
        <dbReference type="ARBA" id="ARBA00000085"/>
    </source>
</evidence>
<evidence type="ECO:0000256" key="6">
    <source>
        <dbReference type="ARBA" id="ARBA00023012"/>
    </source>
</evidence>
<dbReference type="PROSITE" id="PS50112">
    <property type="entry name" value="PAS"/>
    <property type="match status" value="1"/>
</dbReference>
<keyword evidence="5" id="KW-0418">Kinase</keyword>
<dbReference type="Pfam" id="PF02518">
    <property type="entry name" value="HATPase_c"/>
    <property type="match status" value="1"/>
</dbReference>
<evidence type="ECO:0000256" key="3">
    <source>
        <dbReference type="ARBA" id="ARBA00022553"/>
    </source>
</evidence>
<feature type="domain" description="Histidine kinase" evidence="7">
    <location>
        <begin position="159"/>
        <end position="366"/>
    </location>
</feature>
<dbReference type="Gene3D" id="1.10.287.130">
    <property type="match status" value="1"/>
</dbReference>
<comment type="catalytic activity">
    <reaction evidence="1">
        <text>ATP + protein L-histidine = ADP + protein N-phospho-L-histidine.</text>
        <dbReference type="EC" id="2.7.13.3"/>
    </reaction>
</comment>
<evidence type="ECO:0000259" key="8">
    <source>
        <dbReference type="PROSITE" id="PS50112"/>
    </source>
</evidence>
<keyword evidence="3" id="KW-0597">Phosphoprotein</keyword>
<dbReference type="AlphaFoldDB" id="A0A0F7QZI9"/>
<dbReference type="InterPro" id="IPR035965">
    <property type="entry name" value="PAS-like_dom_sf"/>
</dbReference>
<dbReference type="InterPro" id="IPR005467">
    <property type="entry name" value="His_kinase_dom"/>
</dbReference>
<dbReference type="InterPro" id="IPR036097">
    <property type="entry name" value="HisK_dim/P_sf"/>
</dbReference>
<dbReference type="PRINTS" id="PR00344">
    <property type="entry name" value="BCTRLSENSOR"/>
</dbReference>
<keyword evidence="4" id="KW-0808">Transferase</keyword>
<dbReference type="SMART" id="SM00387">
    <property type="entry name" value="HATPase_c"/>
    <property type="match status" value="1"/>
</dbReference>
<dbReference type="Gene3D" id="3.30.450.20">
    <property type="entry name" value="PAS domain"/>
    <property type="match status" value="1"/>
</dbReference>
<dbReference type="InterPro" id="IPR004358">
    <property type="entry name" value="Sig_transdc_His_kin-like_C"/>
</dbReference>
<evidence type="ECO:0000256" key="5">
    <source>
        <dbReference type="ARBA" id="ARBA00022777"/>
    </source>
</evidence>
<dbReference type="InterPro" id="IPR003594">
    <property type="entry name" value="HATPase_dom"/>
</dbReference>
<protein>
    <recommendedName>
        <fullName evidence="2">histidine kinase</fullName>
        <ecNumber evidence="2">2.7.13.3</ecNumber>
    </recommendedName>
</protein>
<keyword evidence="6" id="KW-0902">Two-component regulatory system</keyword>
<dbReference type="CDD" id="cd00082">
    <property type="entry name" value="HisKA"/>
    <property type="match status" value="1"/>
</dbReference>
<accession>A0A0F7QZI9</accession>
<dbReference type="Pfam" id="PF00512">
    <property type="entry name" value="HisKA"/>
    <property type="match status" value="1"/>
</dbReference>
<dbReference type="InterPro" id="IPR000014">
    <property type="entry name" value="PAS"/>
</dbReference>
<evidence type="ECO:0000256" key="2">
    <source>
        <dbReference type="ARBA" id="ARBA00012438"/>
    </source>
</evidence>
<evidence type="ECO:0000313" key="9">
    <source>
        <dbReference type="EMBL" id="BAR72249.1"/>
    </source>
</evidence>
<dbReference type="InterPro" id="IPR003661">
    <property type="entry name" value="HisK_dim/P_dom"/>
</dbReference>
<sequence>MNAPLTPPLDAAGLAEAFQVFARASEELTQAYGGLQQQVGVLTERLDLLLEALPAGVVVLDNHGRVEQINKAASVMLGSTLVGSDWQPFAARMLVASDTPGEWELAAAEAECRVSISETALDRSGGRIVLLHDVTEAWRMRRAAARNERLAAMGEMVAGLAHQLRTPLASALLYTGHLANTQLAATQRADVAGRAVERLRHLERLIQDMLIFARGEALGREAFGICELIAELRHTIEPVAARGGVVFDTDCAAGTEQVFGNRKEIAAALTNLLENALQVLGEGGRVLLAADLDGEEVRFRVRDNGRGIEPAMQDRLFEPFFTTRADGTGLGLAIARGVARAHGGDIALWSEPGVGSEFTFSLPLIVQNEVARTEELAA</sequence>
<proteinExistence type="predicted"/>
<dbReference type="GO" id="GO:0000155">
    <property type="term" value="F:phosphorelay sensor kinase activity"/>
    <property type="evidence" value="ECO:0007669"/>
    <property type="project" value="InterPro"/>
</dbReference>
<evidence type="ECO:0000256" key="4">
    <source>
        <dbReference type="ARBA" id="ARBA00022679"/>
    </source>
</evidence>